<sequence>MAMAQGHQELDLASPKLMALAQQYDSRKATIHAALSSNDELIQDLLQLLADQEKELKNLQLDKAFEAEGRRNWQERATLLESKIKGSQHVLLLVDGNYHFFKQSFFRAGTAGVKEAVEPLLDQIRDFAKEQHKHDLPENTIPVVHIFSDIDRLAADLQIAGADPRAFLDFCQELCQLPYFTMSDCGSSDPRTTGIKVEKLYELYLENCHCRHVFLALGPDSEYYKTLQMYNDDPYTKGKTSLVLPNSGGSIPNNLSYHTVQFSSLFIIPRGSFPQFIPSHPPRTIEQGREINSQTSLLPIVDTSKVPDAGQPVVKLPSIAVGEPPVTATSHQPVMESAKPQAGGLSVNLSRNEVTQFENDQVFKLAPTHSSSSGSNKTDKPAPWDKSDEDHTSTSLLGSWGDEPVGASSGASPSYQQHSTRNGSTNGNWNPKNNVNKTGNGNTTGGWGNRGNTNNIANGNTTGDWSSRGNGKGRSRRMPTEFEGSFDDWVNNTPQTRPSITSPGRLTSDQFRNKKVEIDDPNPFARPIWAPFGVNKQGQRLDLNLPKITPSQSKNYSARVNHQRLCNNHHLLQKCDHANCPYDHDPIDADMWLSLRVNARKSPCHLGSSCRKHDCVSGHHCVNMSNTTKCLRHSCPFKDLHETRDLEVTEVITPPMNQL</sequence>
<feature type="compositionally biased region" description="Polar residues" evidence="1">
    <location>
        <begin position="490"/>
        <end position="508"/>
    </location>
</feature>
<gene>
    <name evidence="5" type="ORF">LTR84_008592</name>
</gene>
<dbReference type="Pfam" id="PF25543">
    <property type="entry name" value="zf-CCCH_tandem"/>
    <property type="match status" value="1"/>
</dbReference>
<feature type="compositionally biased region" description="Low complexity" evidence="1">
    <location>
        <begin position="450"/>
        <end position="469"/>
    </location>
</feature>
<comment type="caution">
    <text evidence="5">The sequence shown here is derived from an EMBL/GenBank/DDBJ whole genome shotgun (WGS) entry which is preliminary data.</text>
</comment>
<dbReference type="PANTHER" id="PTHR37543">
    <property type="entry name" value="CCCH ZINC FINGER DNA BINDING PROTEIN (AFU_ORTHOLOGUE AFUA_5G12760)"/>
    <property type="match status" value="1"/>
</dbReference>
<accession>A0AAV9MYW5</accession>
<feature type="domain" description="DUF7923" evidence="2">
    <location>
        <begin position="87"/>
        <end position="266"/>
    </location>
</feature>
<dbReference type="EMBL" id="JAVRRD010000032">
    <property type="protein sequence ID" value="KAK5046135.1"/>
    <property type="molecule type" value="Genomic_DNA"/>
</dbReference>
<evidence type="ECO:0000259" key="4">
    <source>
        <dbReference type="Pfam" id="PF25543"/>
    </source>
</evidence>
<feature type="region of interest" description="Disordered" evidence="1">
    <location>
        <begin position="365"/>
        <end position="508"/>
    </location>
</feature>
<dbReference type="InterPro" id="IPR057654">
    <property type="entry name" value="Znf-CCCH_tandem"/>
</dbReference>
<evidence type="ECO:0008006" key="7">
    <source>
        <dbReference type="Google" id="ProtNLM"/>
    </source>
</evidence>
<evidence type="ECO:0000256" key="1">
    <source>
        <dbReference type="SAM" id="MobiDB-lite"/>
    </source>
</evidence>
<dbReference type="GeneID" id="89976755"/>
<dbReference type="InterPro" id="IPR057683">
    <property type="entry name" value="DUF7923"/>
</dbReference>
<feature type="region of interest" description="Disordered" evidence="1">
    <location>
        <begin position="323"/>
        <end position="344"/>
    </location>
</feature>
<feature type="compositionally biased region" description="Basic and acidic residues" evidence="1">
    <location>
        <begin position="377"/>
        <end position="392"/>
    </location>
</feature>
<dbReference type="RefSeq" id="XP_064701734.1">
    <property type="nucleotide sequence ID" value="XM_064852137.1"/>
</dbReference>
<reference evidence="5 6" key="1">
    <citation type="submission" date="2023-08" db="EMBL/GenBank/DDBJ databases">
        <title>Black Yeasts Isolated from many extreme environments.</title>
        <authorList>
            <person name="Coleine C."/>
            <person name="Stajich J.E."/>
            <person name="Selbmann L."/>
        </authorList>
    </citation>
    <scope>NUCLEOTIDE SEQUENCE [LARGE SCALE GENOMIC DNA]</scope>
    <source>
        <strain evidence="5 6">CCFEE 5792</strain>
    </source>
</reference>
<dbReference type="InterPro" id="IPR000571">
    <property type="entry name" value="Znf_CCCH"/>
</dbReference>
<dbReference type="Proteomes" id="UP001358417">
    <property type="component" value="Unassembled WGS sequence"/>
</dbReference>
<proteinExistence type="predicted"/>
<feature type="domain" description="Tandem CCCH zinc finger" evidence="4">
    <location>
        <begin position="595"/>
        <end position="643"/>
    </location>
</feature>
<dbReference type="Pfam" id="PF25540">
    <property type="entry name" value="DUF7923"/>
    <property type="match status" value="1"/>
</dbReference>
<dbReference type="PANTHER" id="PTHR37543:SF1">
    <property type="entry name" value="CCCH ZINC FINGER DNA BINDING PROTEIN (AFU_ORTHOLOGUE AFUA_5G12760)"/>
    <property type="match status" value="1"/>
</dbReference>
<feature type="compositionally biased region" description="Polar residues" evidence="1">
    <location>
        <begin position="409"/>
        <end position="424"/>
    </location>
</feature>
<organism evidence="5 6">
    <name type="scientific">Exophiala bonariae</name>
    <dbReference type="NCBI Taxonomy" id="1690606"/>
    <lineage>
        <taxon>Eukaryota</taxon>
        <taxon>Fungi</taxon>
        <taxon>Dikarya</taxon>
        <taxon>Ascomycota</taxon>
        <taxon>Pezizomycotina</taxon>
        <taxon>Eurotiomycetes</taxon>
        <taxon>Chaetothyriomycetidae</taxon>
        <taxon>Chaetothyriales</taxon>
        <taxon>Herpotrichiellaceae</taxon>
        <taxon>Exophiala</taxon>
    </lineage>
</organism>
<name>A0AAV9MYW5_9EURO</name>
<evidence type="ECO:0000313" key="6">
    <source>
        <dbReference type="Proteomes" id="UP001358417"/>
    </source>
</evidence>
<protein>
    <recommendedName>
        <fullName evidence="7">C3H1-type domain-containing protein</fullName>
    </recommendedName>
</protein>
<evidence type="ECO:0000259" key="3">
    <source>
        <dbReference type="Pfam" id="PF25542"/>
    </source>
</evidence>
<keyword evidence="6" id="KW-1185">Reference proteome</keyword>
<evidence type="ECO:0000259" key="2">
    <source>
        <dbReference type="Pfam" id="PF25540"/>
    </source>
</evidence>
<evidence type="ECO:0000313" key="5">
    <source>
        <dbReference type="EMBL" id="KAK5046135.1"/>
    </source>
</evidence>
<feature type="compositionally biased region" description="Low complexity" evidence="1">
    <location>
        <begin position="425"/>
        <end position="441"/>
    </location>
</feature>
<dbReference type="Pfam" id="PF25542">
    <property type="entry name" value="zf-CCCH_12"/>
    <property type="match status" value="1"/>
</dbReference>
<dbReference type="AlphaFoldDB" id="A0AAV9MYW5"/>
<feature type="domain" description="C3H1-type" evidence="3">
    <location>
        <begin position="558"/>
        <end position="587"/>
    </location>
</feature>